<gene>
    <name evidence="5" type="ORF">C8D97_10626</name>
</gene>
<protein>
    <submittedName>
        <fullName evidence="5">Putative transcriptional regulator</fullName>
    </submittedName>
</protein>
<dbReference type="OrthoDB" id="279010at2"/>
<keyword evidence="6" id="KW-1185">Reference proteome</keyword>
<organism evidence="5 6">
    <name type="scientific">Pleionea mediterranea</name>
    <dbReference type="NCBI Taxonomy" id="523701"/>
    <lineage>
        <taxon>Bacteria</taxon>
        <taxon>Pseudomonadati</taxon>
        <taxon>Pseudomonadota</taxon>
        <taxon>Gammaproteobacteria</taxon>
        <taxon>Oceanospirillales</taxon>
        <taxon>Pleioneaceae</taxon>
        <taxon>Pleionea</taxon>
    </lineage>
</organism>
<comment type="caution">
    <text evidence="5">The sequence shown here is derived from an EMBL/GenBank/DDBJ whole genome shotgun (WGS) entry which is preliminary data.</text>
</comment>
<dbReference type="InterPro" id="IPR036388">
    <property type="entry name" value="WH-like_DNA-bd_sf"/>
</dbReference>
<evidence type="ECO:0000313" key="6">
    <source>
        <dbReference type="Proteomes" id="UP000245790"/>
    </source>
</evidence>
<keyword evidence="4" id="KW-0804">Transcription</keyword>
<accession>A0A316FQ39</accession>
<comment type="similarity">
    <text evidence="1">Belongs to the BlaI transcriptional regulatory family.</text>
</comment>
<proteinExistence type="inferred from homology"/>
<dbReference type="GO" id="GO:0003677">
    <property type="term" value="F:DNA binding"/>
    <property type="evidence" value="ECO:0007669"/>
    <property type="project" value="UniProtKB-KW"/>
</dbReference>
<dbReference type="Pfam" id="PF03965">
    <property type="entry name" value="Penicillinase_R"/>
    <property type="match status" value="1"/>
</dbReference>
<dbReference type="AlphaFoldDB" id="A0A316FQ39"/>
<evidence type="ECO:0000256" key="2">
    <source>
        <dbReference type="ARBA" id="ARBA00023015"/>
    </source>
</evidence>
<evidence type="ECO:0000256" key="1">
    <source>
        <dbReference type="ARBA" id="ARBA00011046"/>
    </source>
</evidence>
<reference evidence="5 6" key="1">
    <citation type="submission" date="2018-05" db="EMBL/GenBank/DDBJ databases">
        <title>Genomic Encyclopedia of Type Strains, Phase IV (KMG-IV): sequencing the most valuable type-strain genomes for metagenomic binning, comparative biology and taxonomic classification.</title>
        <authorList>
            <person name="Goeker M."/>
        </authorList>
    </citation>
    <scope>NUCLEOTIDE SEQUENCE [LARGE SCALE GENOMIC DNA]</scope>
    <source>
        <strain evidence="5 6">DSM 25350</strain>
    </source>
</reference>
<dbReference type="RefSeq" id="WP_109763406.1">
    <property type="nucleotide sequence ID" value="NZ_QGGU01000006.1"/>
</dbReference>
<dbReference type="InterPro" id="IPR036390">
    <property type="entry name" value="WH_DNA-bd_sf"/>
</dbReference>
<evidence type="ECO:0000256" key="3">
    <source>
        <dbReference type="ARBA" id="ARBA00023125"/>
    </source>
</evidence>
<evidence type="ECO:0000256" key="4">
    <source>
        <dbReference type="ARBA" id="ARBA00023163"/>
    </source>
</evidence>
<keyword evidence="2" id="KW-0805">Transcription regulation</keyword>
<sequence length="125" mass="14345">MKNRTKPSASELVILKALWKLAPQSAREIHNAVEEKLEWSYSSTRKTLERMNEKHLLSVSEVHGIRVFHPAVNKVKTLARYIKDFTQSVLEVDGQIPVSMFADSKLLNEDELAQLEKTLQQKDES</sequence>
<dbReference type="Gene3D" id="1.10.10.10">
    <property type="entry name" value="Winged helix-like DNA-binding domain superfamily/Winged helix DNA-binding domain"/>
    <property type="match status" value="1"/>
</dbReference>
<dbReference type="GO" id="GO:0045892">
    <property type="term" value="P:negative regulation of DNA-templated transcription"/>
    <property type="evidence" value="ECO:0007669"/>
    <property type="project" value="InterPro"/>
</dbReference>
<dbReference type="SUPFAM" id="SSF46785">
    <property type="entry name" value="Winged helix' DNA-binding domain"/>
    <property type="match status" value="1"/>
</dbReference>
<dbReference type="Proteomes" id="UP000245790">
    <property type="component" value="Unassembled WGS sequence"/>
</dbReference>
<evidence type="ECO:0000313" key="5">
    <source>
        <dbReference type="EMBL" id="PWK50739.1"/>
    </source>
</evidence>
<dbReference type="EMBL" id="QGGU01000006">
    <property type="protein sequence ID" value="PWK50739.1"/>
    <property type="molecule type" value="Genomic_DNA"/>
</dbReference>
<name>A0A316FQ39_9GAMM</name>
<keyword evidence="3" id="KW-0238">DNA-binding</keyword>
<dbReference type="InterPro" id="IPR005650">
    <property type="entry name" value="BlaI_family"/>
</dbReference>